<evidence type="ECO:0000256" key="1">
    <source>
        <dbReference type="ARBA" id="ARBA00013860"/>
    </source>
</evidence>
<name>A0A0G2A3U2_UNCK3</name>
<keyword evidence="4 7" id="KW-0805">Transcription regulation</keyword>
<evidence type="ECO:0000256" key="7">
    <source>
        <dbReference type="HAMAP-Rule" id="MF_01008"/>
    </source>
</evidence>
<dbReference type="CDD" id="cd16321">
    <property type="entry name" value="MraZ_C"/>
    <property type="match status" value="1"/>
</dbReference>
<feature type="domain" description="SpoVT-AbrB" evidence="9">
    <location>
        <begin position="79"/>
        <end position="122"/>
    </location>
</feature>
<dbReference type="SUPFAM" id="SSF89447">
    <property type="entry name" value="AbrB/MazE/MraZ-like"/>
    <property type="match status" value="1"/>
</dbReference>
<keyword evidence="5 7" id="KW-0238">DNA-binding</keyword>
<dbReference type="PANTHER" id="PTHR34701:SF1">
    <property type="entry name" value="TRANSCRIPTIONAL REGULATOR MRAZ"/>
    <property type="match status" value="1"/>
</dbReference>
<evidence type="ECO:0000256" key="4">
    <source>
        <dbReference type="ARBA" id="ARBA00023015"/>
    </source>
</evidence>
<dbReference type="InterPro" id="IPR035644">
    <property type="entry name" value="MraZ_C"/>
</dbReference>
<keyword evidence="3" id="KW-0677">Repeat</keyword>
<feature type="domain" description="SpoVT-AbrB" evidence="9">
    <location>
        <begin position="8"/>
        <end position="50"/>
    </location>
</feature>
<dbReference type="EMBL" id="LCRB01000002">
    <property type="protein sequence ID" value="KKW26879.1"/>
    <property type="molecule type" value="Genomic_DNA"/>
</dbReference>
<dbReference type="InterPro" id="IPR007159">
    <property type="entry name" value="SpoVT-AbrB_dom"/>
</dbReference>
<evidence type="ECO:0000256" key="2">
    <source>
        <dbReference type="ARBA" id="ARBA00022490"/>
    </source>
</evidence>
<dbReference type="NCBIfam" id="TIGR00242">
    <property type="entry name" value="division/cell wall cluster transcriptional repressor MraZ"/>
    <property type="match status" value="1"/>
</dbReference>
<accession>A0A0G2A3U2</accession>
<comment type="similarity">
    <text evidence="7">Belongs to the MraZ family.</text>
</comment>
<proteinExistence type="inferred from homology"/>
<feature type="transmembrane region" description="Helical" evidence="8">
    <location>
        <begin position="92"/>
        <end position="112"/>
    </location>
</feature>
<dbReference type="AlphaFoldDB" id="A0A0G2A3U2"/>
<organism evidence="10 11">
    <name type="scientific">candidate division Kazan bacterium GW2011_GWB1_52_7</name>
    <dbReference type="NCBI Taxonomy" id="1620414"/>
    <lineage>
        <taxon>Bacteria</taxon>
        <taxon>Bacteria division Kazan-3B-28</taxon>
    </lineage>
</organism>
<dbReference type="Gene3D" id="3.40.1550.20">
    <property type="entry name" value="Transcriptional regulator MraZ domain"/>
    <property type="match status" value="1"/>
</dbReference>
<keyword evidence="8" id="KW-1133">Transmembrane helix</keyword>
<dbReference type="PANTHER" id="PTHR34701">
    <property type="entry name" value="TRANSCRIPTIONAL REGULATOR MRAZ"/>
    <property type="match status" value="1"/>
</dbReference>
<dbReference type="InterPro" id="IPR037914">
    <property type="entry name" value="SpoVT-AbrB_sf"/>
</dbReference>
<keyword evidence="6 7" id="KW-0804">Transcription</keyword>
<dbReference type="PATRIC" id="fig|1620414.3.peg.441"/>
<dbReference type="InterPro" id="IPR003444">
    <property type="entry name" value="MraZ"/>
</dbReference>
<dbReference type="Proteomes" id="UP000034913">
    <property type="component" value="Unassembled WGS sequence"/>
</dbReference>
<evidence type="ECO:0000313" key="10">
    <source>
        <dbReference type="EMBL" id="KKW26879.1"/>
    </source>
</evidence>
<comment type="caution">
    <text evidence="10">The sequence shown here is derived from an EMBL/GenBank/DDBJ whole genome shotgun (WGS) entry which is preliminary data.</text>
</comment>
<dbReference type="GO" id="GO:0003700">
    <property type="term" value="F:DNA-binding transcription factor activity"/>
    <property type="evidence" value="ECO:0007669"/>
    <property type="project" value="UniProtKB-UniRule"/>
</dbReference>
<reference evidence="10 11" key="1">
    <citation type="journal article" date="2015" name="Nature">
        <title>rRNA introns, odd ribosomes, and small enigmatic genomes across a large radiation of phyla.</title>
        <authorList>
            <person name="Brown C.T."/>
            <person name="Hug L.A."/>
            <person name="Thomas B.C."/>
            <person name="Sharon I."/>
            <person name="Castelle C.J."/>
            <person name="Singh A."/>
            <person name="Wilkins M.J."/>
            <person name="Williams K.H."/>
            <person name="Banfield J.F."/>
        </authorList>
    </citation>
    <scope>NUCLEOTIDE SEQUENCE [LARGE SCALE GENOMIC DNA]</scope>
</reference>
<evidence type="ECO:0000259" key="9">
    <source>
        <dbReference type="PROSITE" id="PS51740"/>
    </source>
</evidence>
<dbReference type="GO" id="GO:2000143">
    <property type="term" value="P:negative regulation of DNA-templated transcription initiation"/>
    <property type="evidence" value="ECO:0007669"/>
    <property type="project" value="TreeGrafter"/>
</dbReference>
<keyword evidence="8" id="KW-0812">Transmembrane</keyword>
<comment type="subcellular location">
    <subcellularLocation>
        <location evidence="7">Cytoplasm</location>
        <location evidence="7">Nucleoid</location>
    </subcellularLocation>
</comment>
<dbReference type="Pfam" id="PF02381">
    <property type="entry name" value="MraZ"/>
    <property type="match status" value="2"/>
</dbReference>
<protein>
    <recommendedName>
        <fullName evidence="1 7">Transcriptional regulator MraZ</fullName>
    </recommendedName>
</protein>
<keyword evidence="8" id="KW-0472">Membrane</keyword>
<dbReference type="GO" id="GO:0000976">
    <property type="term" value="F:transcription cis-regulatory region binding"/>
    <property type="evidence" value="ECO:0007669"/>
    <property type="project" value="TreeGrafter"/>
</dbReference>
<keyword evidence="2 7" id="KW-0963">Cytoplasm</keyword>
<evidence type="ECO:0000256" key="5">
    <source>
        <dbReference type="ARBA" id="ARBA00023125"/>
    </source>
</evidence>
<sequence>MDNVFIGEYTHVLDSKGRLAIPVKFKNLLERGAVVTKGLDGCLFLYTEAEWAKLVARLNQMPISQSNSRAFARLMLAGAMPVSLDSQNRINLPNYLIAFAGLGGTAVLAGLMNRLEIWDTKKWASYKKKTEPESEKIAEQLFI</sequence>
<evidence type="ECO:0000313" key="11">
    <source>
        <dbReference type="Proteomes" id="UP000034913"/>
    </source>
</evidence>
<evidence type="ECO:0000256" key="6">
    <source>
        <dbReference type="ARBA" id="ARBA00023163"/>
    </source>
</evidence>
<comment type="subunit">
    <text evidence="7">Forms oligomers.</text>
</comment>
<dbReference type="GO" id="GO:0005737">
    <property type="term" value="C:cytoplasm"/>
    <property type="evidence" value="ECO:0007669"/>
    <property type="project" value="UniProtKB-UniRule"/>
</dbReference>
<evidence type="ECO:0000256" key="3">
    <source>
        <dbReference type="ARBA" id="ARBA00022737"/>
    </source>
</evidence>
<dbReference type="PROSITE" id="PS51740">
    <property type="entry name" value="SPOVT_ABRB"/>
    <property type="match status" value="2"/>
</dbReference>
<dbReference type="HAMAP" id="MF_01008">
    <property type="entry name" value="MraZ"/>
    <property type="match status" value="1"/>
</dbReference>
<gene>
    <name evidence="7" type="primary">mraZ</name>
    <name evidence="10" type="ORF">VF00_C0002G0204</name>
</gene>
<dbReference type="InterPro" id="IPR038619">
    <property type="entry name" value="MraZ_sf"/>
</dbReference>
<dbReference type="InterPro" id="IPR020603">
    <property type="entry name" value="MraZ_dom"/>
</dbReference>
<dbReference type="CDD" id="cd16320">
    <property type="entry name" value="MraZ_N"/>
    <property type="match status" value="1"/>
</dbReference>
<dbReference type="InterPro" id="IPR035642">
    <property type="entry name" value="MraZ_N"/>
</dbReference>
<evidence type="ECO:0000256" key="8">
    <source>
        <dbReference type="SAM" id="Phobius"/>
    </source>
</evidence>
<dbReference type="GO" id="GO:0009295">
    <property type="term" value="C:nucleoid"/>
    <property type="evidence" value="ECO:0007669"/>
    <property type="project" value="UniProtKB-SubCell"/>
</dbReference>